<sequence length="74" mass="7795">MGALVRGIGKLISGLFYILMLGVVIVSAIGTMRGLAGAENGIQQIATVAVGMFGIITPYAILRMLEIADRMRNS</sequence>
<evidence type="ECO:0000256" key="1">
    <source>
        <dbReference type="SAM" id="Phobius"/>
    </source>
</evidence>
<evidence type="ECO:0000313" key="2">
    <source>
        <dbReference type="EMBL" id="MBK1842447.1"/>
    </source>
</evidence>
<name>A0ABS1FGX1_9PROT</name>
<protein>
    <submittedName>
        <fullName evidence="2">Uncharacterized protein</fullName>
    </submittedName>
</protein>
<keyword evidence="1" id="KW-0472">Membrane</keyword>
<gene>
    <name evidence="2" type="ORF">JHL17_34135</name>
</gene>
<keyword evidence="1" id="KW-1133">Transmembrane helix</keyword>
<accession>A0ABS1FGX1</accession>
<reference evidence="3" key="1">
    <citation type="submission" date="2021-01" db="EMBL/GenBank/DDBJ databases">
        <title>Genome public.</title>
        <authorList>
            <person name="Liu C."/>
            <person name="Sun Q."/>
        </authorList>
    </citation>
    <scope>NUCLEOTIDE SEQUENCE [LARGE SCALE GENOMIC DNA]</scope>
    <source>
        <strain evidence="3">YIM B02556</strain>
    </source>
</reference>
<keyword evidence="3" id="KW-1185">Reference proteome</keyword>
<feature type="transmembrane region" description="Helical" evidence="1">
    <location>
        <begin position="42"/>
        <end position="62"/>
    </location>
</feature>
<dbReference type="Proteomes" id="UP000652760">
    <property type="component" value="Unassembled WGS sequence"/>
</dbReference>
<evidence type="ECO:0000313" key="3">
    <source>
        <dbReference type="Proteomes" id="UP000652760"/>
    </source>
</evidence>
<comment type="caution">
    <text evidence="2">The sequence shown here is derived from an EMBL/GenBank/DDBJ whole genome shotgun (WGS) entry which is preliminary data.</text>
</comment>
<organism evidence="2 3">
    <name type="scientific">Azospirillum endophyticum</name>
    <dbReference type="NCBI Taxonomy" id="2800326"/>
    <lineage>
        <taxon>Bacteria</taxon>
        <taxon>Pseudomonadati</taxon>
        <taxon>Pseudomonadota</taxon>
        <taxon>Alphaproteobacteria</taxon>
        <taxon>Rhodospirillales</taxon>
        <taxon>Azospirillaceae</taxon>
        <taxon>Azospirillum</taxon>
    </lineage>
</organism>
<dbReference type="EMBL" id="JAENHM010000087">
    <property type="protein sequence ID" value="MBK1842447.1"/>
    <property type="molecule type" value="Genomic_DNA"/>
</dbReference>
<keyword evidence="1" id="KW-0812">Transmembrane</keyword>
<dbReference type="RefSeq" id="WP_200199111.1">
    <property type="nucleotide sequence ID" value="NZ_JAENHM010000087.1"/>
</dbReference>
<proteinExistence type="predicted"/>
<feature type="transmembrane region" description="Helical" evidence="1">
    <location>
        <begin position="12"/>
        <end position="30"/>
    </location>
</feature>